<proteinExistence type="inferred from homology"/>
<dbReference type="RefSeq" id="WP_169225642.1">
    <property type="nucleotide sequence ID" value="NZ_JABBGC010000001.1"/>
</dbReference>
<dbReference type="InterPro" id="IPR029058">
    <property type="entry name" value="AB_hydrolase_fold"/>
</dbReference>
<protein>
    <submittedName>
        <fullName evidence="4">Alpha/beta hydrolase</fullName>
    </submittedName>
</protein>
<evidence type="ECO:0000313" key="5">
    <source>
        <dbReference type="Proteomes" id="UP000583266"/>
    </source>
</evidence>
<keyword evidence="5" id="KW-1185">Reference proteome</keyword>
<dbReference type="GO" id="GO:0016788">
    <property type="term" value="F:hydrolase activity, acting on ester bonds"/>
    <property type="evidence" value="ECO:0007669"/>
    <property type="project" value="TreeGrafter"/>
</dbReference>
<dbReference type="PANTHER" id="PTHR40841">
    <property type="entry name" value="SIDEROPHORE TRIACETYLFUSARININE C ESTERASE"/>
    <property type="match status" value="1"/>
</dbReference>
<dbReference type="Proteomes" id="UP000583266">
    <property type="component" value="Unassembled WGS sequence"/>
</dbReference>
<gene>
    <name evidence="4" type="ORF">HHL17_15765</name>
</gene>
<accession>A0A848GJ87</accession>
<name>A0A848GJ87_9BACT</name>
<sequence>MKLCSTWWLAGCLGLTLIFSACSKETFEKSRLKEFNLTSTANGGNYDIKVALPENYSPAKGYRTLYVLDAKLDFEFTALECEKQARDRHRDGVLVVGIGWGHDRLDDYTPTPSNIGSGGADKFVEFIEAELIPRIESEFHAVPSRAGRGILGHSAGGLLVGHSFTNHNSVFGHYLCLSPSFWYDDAIVLRNEMAYRERNREGSGSFFLALGELEEKMRPPFVGFRGTLQAYYPHYILRDYITPGKGHLDSKKTNIKRALSFFFENI</sequence>
<dbReference type="SUPFAM" id="SSF53474">
    <property type="entry name" value="alpha/beta-Hydrolases"/>
    <property type="match status" value="1"/>
</dbReference>
<dbReference type="PANTHER" id="PTHR40841:SF2">
    <property type="entry name" value="SIDEROPHORE-DEGRADING ESTERASE (EUROFUNG)"/>
    <property type="match status" value="1"/>
</dbReference>
<evidence type="ECO:0000256" key="3">
    <source>
        <dbReference type="SAM" id="SignalP"/>
    </source>
</evidence>
<evidence type="ECO:0000313" key="4">
    <source>
        <dbReference type="EMBL" id="NML38665.1"/>
    </source>
</evidence>
<reference evidence="4 5" key="1">
    <citation type="submission" date="2020-04" db="EMBL/GenBank/DDBJ databases">
        <title>Chitinophaga sp. G-6-1-13 sp. nov., isolated from soil.</title>
        <authorList>
            <person name="Dahal R.H."/>
            <person name="Chaudhary D.K."/>
        </authorList>
    </citation>
    <scope>NUCLEOTIDE SEQUENCE [LARGE SCALE GENOMIC DNA]</scope>
    <source>
        <strain evidence="4 5">G-6-1-13</strain>
    </source>
</reference>
<comment type="caution">
    <text evidence="4">The sequence shown here is derived from an EMBL/GenBank/DDBJ whole genome shotgun (WGS) entry which is preliminary data.</text>
</comment>
<comment type="similarity">
    <text evidence="1">Belongs to the esterase D family.</text>
</comment>
<feature type="signal peptide" evidence="3">
    <location>
        <begin position="1"/>
        <end position="23"/>
    </location>
</feature>
<dbReference type="InterPro" id="IPR000801">
    <property type="entry name" value="Esterase-like"/>
</dbReference>
<organism evidence="4 5">
    <name type="scientific">Chitinophaga fulva</name>
    <dbReference type="NCBI Taxonomy" id="2728842"/>
    <lineage>
        <taxon>Bacteria</taxon>
        <taxon>Pseudomonadati</taxon>
        <taxon>Bacteroidota</taxon>
        <taxon>Chitinophagia</taxon>
        <taxon>Chitinophagales</taxon>
        <taxon>Chitinophagaceae</taxon>
        <taxon>Chitinophaga</taxon>
    </lineage>
</organism>
<dbReference type="Gene3D" id="3.40.50.1820">
    <property type="entry name" value="alpha/beta hydrolase"/>
    <property type="match status" value="1"/>
</dbReference>
<feature type="chain" id="PRO_5032900801" evidence="3">
    <location>
        <begin position="24"/>
        <end position="266"/>
    </location>
</feature>
<evidence type="ECO:0000256" key="2">
    <source>
        <dbReference type="ARBA" id="ARBA00022801"/>
    </source>
</evidence>
<keyword evidence="2 4" id="KW-0378">Hydrolase</keyword>
<dbReference type="AlphaFoldDB" id="A0A848GJ87"/>
<dbReference type="EMBL" id="JABBGC010000001">
    <property type="protein sequence ID" value="NML38665.1"/>
    <property type="molecule type" value="Genomic_DNA"/>
</dbReference>
<evidence type="ECO:0000256" key="1">
    <source>
        <dbReference type="ARBA" id="ARBA00005622"/>
    </source>
</evidence>
<dbReference type="InterPro" id="IPR052558">
    <property type="entry name" value="Siderophore_Hydrolase_D"/>
</dbReference>
<dbReference type="PROSITE" id="PS51257">
    <property type="entry name" value="PROKAR_LIPOPROTEIN"/>
    <property type="match status" value="1"/>
</dbReference>
<keyword evidence="3" id="KW-0732">Signal</keyword>
<dbReference type="Pfam" id="PF00756">
    <property type="entry name" value="Esterase"/>
    <property type="match status" value="1"/>
</dbReference>